<evidence type="ECO:0000313" key="2">
    <source>
        <dbReference type="Proteomes" id="UP000326944"/>
    </source>
</evidence>
<dbReference type="KEGG" id="sulg:FJR48_02520"/>
<dbReference type="EMBL" id="CP043617">
    <property type="protein sequence ID" value="QFR48656.1"/>
    <property type="molecule type" value="Genomic_DNA"/>
</dbReference>
<evidence type="ECO:0000313" key="1">
    <source>
        <dbReference type="EMBL" id="QFR48656.1"/>
    </source>
</evidence>
<dbReference type="InterPro" id="IPR029044">
    <property type="entry name" value="Nucleotide-diphossugar_trans"/>
</dbReference>
<dbReference type="SUPFAM" id="SSF53448">
    <property type="entry name" value="Nucleotide-diphospho-sugar transferases"/>
    <property type="match status" value="1"/>
</dbReference>
<organism evidence="1 2">
    <name type="scientific">Sulfurimonas lithotrophica</name>
    <dbReference type="NCBI Taxonomy" id="2590022"/>
    <lineage>
        <taxon>Bacteria</taxon>
        <taxon>Pseudomonadati</taxon>
        <taxon>Campylobacterota</taxon>
        <taxon>Epsilonproteobacteria</taxon>
        <taxon>Campylobacterales</taxon>
        <taxon>Sulfurimonadaceae</taxon>
        <taxon>Sulfurimonas</taxon>
    </lineage>
</organism>
<keyword evidence="2" id="KW-1185">Reference proteome</keyword>
<dbReference type="AlphaFoldDB" id="A0A5P8NZ09"/>
<gene>
    <name evidence="1" type="ORF">FJR48_02520</name>
</gene>
<reference evidence="1 2" key="1">
    <citation type="submission" date="2019-09" db="EMBL/GenBank/DDBJ databases">
        <title>Sulfurimonas gotlandica sp. nov., a chemoautotrophic and psychrotolerant epsilonproteobacterium isolated from a pelagic redoxcline, and an emended description of the genus Sulfurimonas.</title>
        <authorList>
            <person name="Wang S."/>
            <person name="Jiang L."/>
            <person name="Shao S."/>
        </authorList>
    </citation>
    <scope>NUCLEOTIDE SEQUENCE [LARGE SCALE GENOMIC DNA]</scope>
    <source>
        <strain evidence="1 2">GYSZ_1</strain>
    </source>
</reference>
<accession>A0A5P8NZ09</accession>
<dbReference type="OrthoDB" id="7851643at2"/>
<name>A0A5P8NZ09_9BACT</name>
<proteinExistence type="predicted"/>
<dbReference type="RefSeq" id="WP_152306599.1">
    <property type="nucleotide sequence ID" value="NZ_CP043617.1"/>
</dbReference>
<protein>
    <recommendedName>
        <fullName evidence="3">Glycosyl transferase family 2</fullName>
    </recommendedName>
</protein>
<dbReference type="Gene3D" id="3.90.550.10">
    <property type="entry name" value="Spore Coat Polysaccharide Biosynthesis Protein SpsA, Chain A"/>
    <property type="match status" value="1"/>
</dbReference>
<sequence>MNKFKDISGDFMEYDGLDVIEIDSIVSDKLFSMCTLVSNIDEYKLLLDSAKKAGFNNDNTEFIYIDNTQDNKYDAYDGLNQCLNKANGKYLILVHQDVEFKFDNIEVLTDKIKEMNEVDPKWAILGNTGYDINDINTQYTRITDPGQLDVHNGPFPAKVSCPDENIMIVKNELNLMFSKNIGHYHLYGADLSMQAQMQGYHTYVIDFHILHRSGGYPNKSFYDTKYRMIKQYQKALEMRFFRTPCSPLFLSSFGVLNKIMNSKAVYSLKKRIDSLRYSKKHCE</sequence>
<evidence type="ECO:0008006" key="3">
    <source>
        <dbReference type="Google" id="ProtNLM"/>
    </source>
</evidence>
<dbReference type="Proteomes" id="UP000326944">
    <property type="component" value="Chromosome"/>
</dbReference>